<name>A0A1A9ZWW0_GLOPL</name>
<dbReference type="Proteomes" id="UP000092445">
    <property type="component" value="Unassembled WGS sequence"/>
</dbReference>
<sequence>MTRPTIAIFSAQIFCFTKTLIISDQSKRLPRAKCAINTNILQDLAERENDDTMKISIHDYVIIVISKIVAYTNLKLNCGLTNASRQQFQCTNKTTTSLTVTVLNSISKGLRNNYSGRMRSFRDQEPLSEQND</sequence>
<protein>
    <submittedName>
        <fullName evidence="1">Uncharacterized protein</fullName>
    </submittedName>
</protein>
<organism evidence="1 2">
    <name type="scientific">Glossina pallidipes</name>
    <name type="common">Tsetse fly</name>
    <dbReference type="NCBI Taxonomy" id="7398"/>
    <lineage>
        <taxon>Eukaryota</taxon>
        <taxon>Metazoa</taxon>
        <taxon>Ecdysozoa</taxon>
        <taxon>Arthropoda</taxon>
        <taxon>Hexapoda</taxon>
        <taxon>Insecta</taxon>
        <taxon>Pterygota</taxon>
        <taxon>Neoptera</taxon>
        <taxon>Endopterygota</taxon>
        <taxon>Diptera</taxon>
        <taxon>Brachycera</taxon>
        <taxon>Muscomorpha</taxon>
        <taxon>Hippoboscoidea</taxon>
        <taxon>Glossinidae</taxon>
        <taxon>Glossina</taxon>
    </lineage>
</organism>
<accession>A0A1A9ZWW0</accession>
<evidence type="ECO:0000313" key="2">
    <source>
        <dbReference type="Proteomes" id="UP000092445"/>
    </source>
</evidence>
<keyword evidence="2" id="KW-1185">Reference proteome</keyword>
<dbReference type="AlphaFoldDB" id="A0A1A9ZWW0"/>
<evidence type="ECO:0000313" key="1">
    <source>
        <dbReference type="EnsemblMetazoa" id="GPAI027615-PA"/>
    </source>
</evidence>
<dbReference type="EnsemblMetazoa" id="GPAI027615-RA">
    <property type="protein sequence ID" value="GPAI027615-PA"/>
    <property type="gene ID" value="GPAI027615"/>
</dbReference>
<proteinExistence type="predicted"/>
<reference evidence="1" key="2">
    <citation type="submission" date="2020-05" db="UniProtKB">
        <authorList>
            <consortium name="EnsemblMetazoa"/>
        </authorList>
    </citation>
    <scope>IDENTIFICATION</scope>
    <source>
        <strain evidence="1">IAEA</strain>
    </source>
</reference>
<dbReference type="VEuPathDB" id="VectorBase:GPAI027615"/>
<reference evidence="2" key="1">
    <citation type="submission" date="2014-03" db="EMBL/GenBank/DDBJ databases">
        <authorList>
            <person name="Aksoy S."/>
            <person name="Warren W."/>
            <person name="Wilson R.K."/>
        </authorList>
    </citation>
    <scope>NUCLEOTIDE SEQUENCE [LARGE SCALE GENOMIC DNA]</scope>
    <source>
        <strain evidence="2">IAEA</strain>
    </source>
</reference>